<feature type="chain" id="PRO_5045630712" description="SH3 domain-containing protein" evidence="2">
    <location>
        <begin position="28"/>
        <end position="116"/>
    </location>
</feature>
<reference evidence="3 4" key="1">
    <citation type="submission" date="2021-01" db="EMBL/GenBank/DDBJ databases">
        <title>Whole genome shotgun sequence of Asanoa siamensis NBRC 107932.</title>
        <authorList>
            <person name="Komaki H."/>
            <person name="Tamura T."/>
        </authorList>
    </citation>
    <scope>NUCLEOTIDE SEQUENCE [LARGE SCALE GENOMIC DNA]</scope>
    <source>
        <strain evidence="3 4">NBRC 107932</strain>
    </source>
</reference>
<dbReference type="EMBL" id="BONE01000158">
    <property type="protein sequence ID" value="GIF78542.1"/>
    <property type="molecule type" value="Genomic_DNA"/>
</dbReference>
<feature type="signal peptide" evidence="2">
    <location>
        <begin position="1"/>
        <end position="27"/>
    </location>
</feature>
<evidence type="ECO:0008006" key="5">
    <source>
        <dbReference type="Google" id="ProtNLM"/>
    </source>
</evidence>
<name>A0ABQ4D4T9_9ACTN</name>
<dbReference type="RefSeq" id="WP_203719365.1">
    <property type="nucleotide sequence ID" value="NZ_BONE01000158.1"/>
</dbReference>
<evidence type="ECO:0000313" key="3">
    <source>
        <dbReference type="EMBL" id="GIF78542.1"/>
    </source>
</evidence>
<keyword evidence="4" id="KW-1185">Reference proteome</keyword>
<feature type="region of interest" description="Disordered" evidence="1">
    <location>
        <begin position="93"/>
        <end position="116"/>
    </location>
</feature>
<accession>A0ABQ4D4T9</accession>
<proteinExistence type="predicted"/>
<organism evidence="3 4">
    <name type="scientific">Asanoa siamensis</name>
    <dbReference type="NCBI Taxonomy" id="926357"/>
    <lineage>
        <taxon>Bacteria</taxon>
        <taxon>Bacillati</taxon>
        <taxon>Actinomycetota</taxon>
        <taxon>Actinomycetes</taxon>
        <taxon>Micromonosporales</taxon>
        <taxon>Micromonosporaceae</taxon>
        <taxon>Asanoa</taxon>
    </lineage>
</organism>
<evidence type="ECO:0000256" key="1">
    <source>
        <dbReference type="SAM" id="MobiDB-lite"/>
    </source>
</evidence>
<dbReference type="Proteomes" id="UP000604117">
    <property type="component" value="Unassembled WGS sequence"/>
</dbReference>
<gene>
    <name evidence="3" type="ORF">Asi02nite_80600</name>
</gene>
<sequence length="116" mass="12208">MFGLRVVPGAVVLALLASSAAATAAHAAQPPRTPSSIHDGRVVAQGAADDVMIGYWEDEIRYAGIYRGYAWVEVYSTGRKKIGVCDTLGEGSEPTLQIDPTVGEPIEYQDPDGSAS</sequence>
<comment type="caution">
    <text evidence="3">The sequence shown here is derived from an EMBL/GenBank/DDBJ whole genome shotgun (WGS) entry which is preliminary data.</text>
</comment>
<evidence type="ECO:0000256" key="2">
    <source>
        <dbReference type="SAM" id="SignalP"/>
    </source>
</evidence>
<protein>
    <recommendedName>
        <fullName evidence="5">SH3 domain-containing protein</fullName>
    </recommendedName>
</protein>
<keyword evidence="2" id="KW-0732">Signal</keyword>
<evidence type="ECO:0000313" key="4">
    <source>
        <dbReference type="Proteomes" id="UP000604117"/>
    </source>
</evidence>